<dbReference type="GO" id="GO:0009279">
    <property type="term" value="C:cell outer membrane"/>
    <property type="evidence" value="ECO:0007669"/>
    <property type="project" value="UniProtKB-SubCell"/>
</dbReference>
<feature type="chain" id="PRO_5040496094" description="Hemin receptor" evidence="8">
    <location>
        <begin position="22"/>
        <end position="557"/>
    </location>
</feature>
<feature type="signal peptide" evidence="8">
    <location>
        <begin position="1"/>
        <end position="21"/>
    </location>
</feature>
<evidence type="ECO:0000256" key="6">
    <source>
        <dbReference type="ARBA" id="ARBA00023136"/>
    </source>
</evidence>
<reference evidence="10" key="1">
    <citation type="submission" date="2017-04" db="EMBL/GenBank/DDBJ databases">
        <title>Function of individual gut microbiota members based on whole genome sequencing of pure cultures obtained from chicken caecum.</title>
        <authorList>
            <person name="Medvecky M."/>
            <person name="Cejkova D."/>
            <person name="Polansky O."/>
            <person name="Karasova D."/>
            <person name="Kubasova T."/>
            <person name="Cizek A."/>
            <person name="Rychlik I."/>
        </authorList>
    </citation>
    <scope>NUCLEOTIDE SEQUENCE [LARGE SCALE GENOMIC DNA]</scope>
    <source>
        <strain evidence="10">An42</strain>
    </source>
</reference>
<comment type="caution">
    <text evidence="9">The sequence shown here is derived from an EMBL/GenBank/DDBJ whole genome shotgun (WGS) entry which is preliminary data.</text>
</comment>
<dbReference type="InterPro" id="IPR005017">
    <property type="entry name" value="OMPP1/FadL/TodX"/>
</dbReference>
<sequence length="557" mass="60895">MKKAICILASAFLLSGGAVFAQGEMDAYKFSQYDLSGTARYLGMGGAFGALGGDISAMGGNPAGLGIYRSSEIVTTLSLSSMKTNTEWSGTKMDENRTKFNFDNIAYVGYFPTGNDEGLIGWNVGFAYNRVKNFNRRYRMGRGPGGFSLSDYIATLTNRAGVTGNDLLISDSHDPYMNQDWLSVMGYDTYIIGSANPSQKGGFHSSFGTGVDGTWQNWEVQQADMYVNESGAVDKYDFSLATNISNAVFIGATVSVTDLNYHLSSVYDENFGFANNNAANSDNLFLDNYSSVDGTGYSFNLGVIARPSDFLRLGVAYNSPTWYKMKNYYRAEAGAYIEGFFANDPKAETPNLNSFTSTPDGAFTEYRLRTSDRWIFSAAAIIGQTALISVDYELTRYKAMHLSGWAGEVEGWQGTVDNDYIKEDFGLGGLLKMGAEVKITPQFAIRAGGAWQHSPAKSTLLYDEKGDGVMALNEISTTGTNTAYTVDRNVGYITVGLGYRFTPNFYADLACVYRMQKEDVYPFSNIYDGDGNVLVESIPATLKTNTTKVALTLGYKF</sequence>
<proteinExistence type="inferred from homology"/>
<evidence type="ECO:0000256" key="8">
    <source>
        <dbReference type="SAM" id="SignalP"/>
    </source>
</evidence>
<keyword evidence="7" id="KW-0998">Cell outer membrane</keyword>
<evidence type="ECO:0000256" key="4">
    <source>
        <dbReference type="ARBA" id="ARBA00022692"/>
    </source>
</evidence>
<evidence type="ECO:0000313" key="10">
    <source>
        <dbReference type="Proteomes" id="UP000195975"/>
    </source>
</evidence>
<evidence type="ECO:0000256" key="7">
    <source>
        <dbReference type="ARBA" id="ARBA00023237"/>
    </source>
</evidence>
<dbReference type="EMBL" id="NFIJ01000011">
    <property type="protein sequence ID" value="OUO04722.1"/>
    <property type="molecule type" value="Genomic_DNA"/>
</dbReference>
<accession>A0A9Q5SRC4</accession>
<dbReference type="AlphaFoldDB" id="A0A9Q5SRC4"/>
<dbReference type="Gene3D" id="2.40.160.60">
    <property type="entry name" value="Outer membrane protein transport protein (OMPP1/FadL/TodX)"/>
    <property type="match status" value="1"/>
</dbReference>
<evidence type="ECO:0000256" key="1">
    <source>
        <dbReference type="ARBA" id="ARBA00004571"/>
    </source>
</evidence>
<keyword evidence="5 8" id="KW-0732">Signal</keyword>
<dbReference type="PANTHER" id="PTHR35093:SF8">
    <property type="entry name" value="OUTER MEMBRANE PROTEIN NMB0088-RELATED"/>
    <property type="match status" value="1"/>
</dbReference>
<dbReference type="GO" id="GO:0015483">
    <property type="term" value="F:long-chain fatty acid transporting porin activity"/>
    <property type="evidence" value="ECO:0007669"/>
    <property type="project" value="TreeGrafter"/>
</dbReference>
<keyword evidence="4" id="KW-0812">Transmembrane</keyword>
<evidence type="ECO:0000256" key="2">
    <source>
        <dbReference type="ARBA" id="ARBA00008163"/>
    </source>
</evidence>
<evidence type="ECO:0008006" key="11">
    <source>
        <dbReference type="Google" id="ProtNLM"/>
    </source>
</evidence>
<comment type="subcellular location">
    <subcellularLocation>
        <location evidence="1">Cell outer membrane</location>
        <topology evidence="1">Multi-pass membrane protein</topology>
    </subcellularLocation>
</comment>
<keyword evidence="6" id="KW-0472">Membrane</keyword>
<evidence type="ECO:0000256" key="3">
    <source>
        <dbReference type="ARBA" id="ARBA00022452"/>
    </source>
</evidence>
<dbReference type="PANTHER" id="PTHR35093">
    <property type="entry name" value="OUTER MEMBRANE PROTEIN NMB0088-RELATED"/>
    <property type="match status" value="1"/>
</dbReference>
<dbReference type="SUPFAM" id="SSF56935">
    <property type="entry name" value="Porins"/>
    <property type="match status" value="1"/>
</dbReference>
<evidence type="ECO:0000256" key="5">
    <source>
        <dbReference type="ARBA" id="ARBA00022729"/>
    </source>
</evidence>
<name>A0A9Q5SRC4_9BACT</name>
<keyword evidence="3" id="KW-1134">Transmembrane beta strand</keyword>
<dbReference type="Proteomes" id="UP000195975">
    <property type="component" value="Unassembled WGS sequence"/>
</dbReference>
<gene>
    <name evidence="9" type="ORF">B5F96_11525</name>
</gene>
<evidence type="ECO:0000313" key="9">
    <source>
        <dbReference type="EMBL" id="OUO04722.1"/>
    </source>
</evidence>
<protein>
    <recommendedName>
        <fullName evidence="11">Hemin receptor</fullName>
    </recommendedName>
</protein>
<organism evidence="9 10">
    <name type="scientific">Parabacteroides johnsonii</name>
    <dbReference type="NCBI Taxonomy" id="387661"/>
    <lineage>
        <taxon>Bacteria</taxon>
        <taxon>Pseudomonadati</taxon>
        <taxon>Bacteroidota</taxon>
        <taxon>Bacteroidia</taxon>
        <taxon>Bacteroidales</taxon>
        <taxon>Tannerellaceae</taxon>
        <taxon>Parabacteroides</taxon>
    </lineage>
</organism>
<dbReference type="Pfam" id="PF03349">
    <property type="entry name" value="Toluene_X"/>
    <property type="match status" value="1"/>
</dbReference>
<dbReference type="RefSeq" id="WP_021861958.1">
    <property type="nucleotide sequence ID" value="NZ_CAJLBM010000019.1"/>
</dbReference>
<comment type="similarity">
    <text evidence="2">Belongs to the OmpP1/FadL family.</text>
</comment>